<feature type="non-terminal residue" evidence="2">
    <location>
        <position position="29"/>
    </location>
</feature>
<keyword evidence="3" id="KW-1185">Reference proteome</keyword>
<sequence length="29" mass="3473">MPPKKIKDPEAKKPDDWDYNEKTENPDDK</sequence>
<dbReference type="EMBL" id="BMAW01023830">
    <property type="protein sequence ID" value="GFT84831.1"/>
    <property type="molecule type" value="Genomic_DNA"/>
</dbReference>
<name>A0A8X6PWK1_NEPPI</name>
<protein>
    <submittedName>
        <fullName evidence="2">Uncharacterized protein</fullName>
    </submittedName>
</protein>
<accession>A0A8X6PWK1</accession>
<dbReference type="InterPro" id="IPR009033">
    <property type="entry name" value="Calreticulin/calnexin_P_dom_sf"/>
</dbReference>
<comment type="caution">
    <text evidence="2">The sequence shown here is derived from an EMBL/GenBank/DDBJ whole genome shotgun (WGS) entry which is preliminary data.</text>
</comment>
<dbReference type="PROSITE" id="PS00805">
    <property type="entry name" value="CALRETICULIN_REPEAT"/>
    <property type="match status" value="1"/>
</dbReference>
<proteinExistence type="predicted"/>
<evidence type="ECO:0000256" key="1">
    <source>
        <dbReference type="SAM" id="MobiDB-lite"/>
    </source>
</evidence>
<gene>
    <name evidence="2" type="ORF">NPIL_489111</name>
</gene>
<reference evidence="2" key="1">
    <citation type="submission" date="2020-08" db="EMBL/GenBank/DDBJ databases">
        <title>Multicomponent nature underlies the extraordinary mechanical properties of spider dragline silk.</title>
        <authorList>
            <person name="Kono N."/>
            <person name="Nakamura H."/>
            <person name="Mori M."/>
            <person name="Yoshida Y."/>
            <person name="Ohtoshi R."/>
            <person name="Malay A.D."/>
            <person name="Moran D.A.P."/>
            <person name="Tomita M."/>
            <person name="Numata K."/>
            <person name="Arakawa K."/>
        </authorList>
    </citation>
    <scope>NUCLEOTIDE SEQUENCE</scope>
</reference>
<dbReference type="GO" id="GO:0005509">
    <property type="term" value="F:calcium ion binding"/>
    <property type="evidence" value="ECO:0007669"/>
    <property type="project" value="InterPro"/>
</dbReference>
<evidence type="ECO:0000313" key="2">
    <source>
        <dbReference type="EMBL" id="GFT84831.1"/>
    </source>
</evidence>
<dbReference type="InterPro" id="IPR018124">
    <property type="entry name" value="Calret/calnex_CS"/>
</dbReference>
<dbReference type="Proteomes" id="UP000887013">
    <property type="component" value="Unassembled WGS sequence"/>
</dbReference>
<dbReference type="AlphaFoldDB" id="A0A8X6PWK1"/>
<dbReference type="SUPFAM" id="SSF63887">
    <property type="entry name" value="P-domain of calnexin/calreticulin"/>
    <property type="match status" value="1"/>
</dbReference>
<organism evidence="2 3">
    <name type="scientific">Nephila pilipes</name>
    <name type="common">Giant wood spider</name>
    <name type="synonym">Nephila maculata</name>
    <dbReference type="NCBI Taxonomy" id="299642"/>
    <lineage>
        <taxon>Eukaryota</taxon>
        <taxon>Metazoa</taxon>
        <taxon>Ecdysozoa</taxon>
        <taxon>Arthropoda</taxon>
        <taxon>Chelicerata</taxon>
        <taxon>Arachnida</taxon>
        <taxon>Araneae</taxon>
        <taxon>Araneomorphae</taxon>
        <taxon>Entelegynae</taxon>
        <taxon>Araneoidea</taxon>
        <taxon>Nephilidae</taxon>
        <taxon>Nephila</taxon>
    </lineage>
</organism>
<evidence type="ECO:0000313" key="3">
    <source>
        <dbReference type="Proteomes" id="UP000887013"/>
    </source>
</evidence>
<feature type="region of interest" description="Disordered" evidence="1">
    <location>
        <begin position="1"/>
        <end position="29"/>
    </location>
</feature>